<keyword evidence="1" id="KW-1133">Transmembrane helix</keyword>
<feature type="transmembrane region" description="Helical" evidence="1">
    <location>
        <begin position="93"/>
        <end position="119"/>
    </location>
</feature>
<geneLocation type="plasmid" evidence="3">
    <name>pl11995-4</name>
</geneLocation>
<feature type="transmembrane region" description="Helical" evidence="1">
    <location>
        <begin position="131"/>
        <end position="156"/>
    </location>
</feature>
<protein>
    <submittedName>
        <fullName evidence="2">ABC transporter permease</fullName>
    </submittedName>
</protein>
<evidence type="ECO:0000256" key="1">
    <source>
        <dbReference type="SAM" id="Phobius"/>
    </source>
</evidence>
<accession>A0A1B2J2X8</accession>
<feature type="transmembrane region" description="Helical" evidence="1">
    <location>
        <begin position="49"/>
        <end position="72"/>
    </location>
</feature>
<feature type="transmembrane region" description="Helical" evidence="1">
    <location>
        <begin position="20"/>
        <end position="37"/>
    </location>
</feature>
<keyword evidence="1" id="KW-0812">Transmembrane</keyword>
<gene>
    <name evidence="2" type="ORF">AYR63_16045</name>
</gene>
<feature type="transmembrane region" description="Helical" evidence="1">
    <location>
        <begin position="214"/>
        <end position="236"/>
    </location>
</feature>
<dbReference type="OrthoDB" id="4336274at2"/>
<keyword evidence="3" id="KW-1185">Reference proteome</keyword>
<name>A0A1B2J2X8_9LACO</name>
<dbReference type="RefSeq" id="WP_014386881.1">
    <property type="nucleotide sequence ID" value="NZ_CP014928.1"/>
</dbReference>
<dbReference type="AlphaFoldDB" id="A0A1B2J2X8"/>
<organism evidence="2 3">
    <name type="scientific">Secundilactobacillus paracollinoides</name>
    <dbReference type="NCBI Taxonomy" id="240427"/>
    <lineage>
        <taxon>Bacteria</taxon>
        <taxon>Bacillati</taxon>
        <taxon>Bacillota</taxon>
        <taxon>Bacilli</taxon>
        <taxon>Lactobacillales</taxon>
        <taxon>Lactobacillaceae</taxon>
        <taxon>Secundilactobacillus</taxon>
    </lineage>
</organism>
<sequence length="245" mass="27291">MSSLLVCEFKKLKRNSILKYTVLAAFLFPIPLSLLALHANMSFDKLKMFVFVFGFYLLMPIFLGLILATLVFEERDNNTLKNILTIPISKRSLLLAKIIATLIIGVIFAVVSLILPIILGVVRGNIDLGQFFTTLGIGLIIGVMVTVADLPLLIVVLKMKKNYLMSFVVSLSYTILSFVTSLQYNRFPLPLSVVFKWSLPHISSGTMSASITRLFFSTPSCIGILCIVGFLSYYVAVKLFESEEE</sequence>
<keyword evidence="2" id="KW-0614">Plasmid</keyword>
<evidence type="ECO:0000313" key="2">
    <source>
        <dbReference type="EMBL" id="ANZ68653.1"/>
    </source>
</evidence>
<dbReference type="Proteomes" id="UP000093267">
    <property type="component" value="Plasmid pL11995-4"/>
</dbReference>
<dbReference type="EMBL" id="CP014928">
    <property type="protein sequence ID" value="ANZ68653.1"/>
    <property type="molecule type" value="Genomic_DNA"/>
</dbReference>
<reference evidence="2 3" key="1">
    <citation type="submission" date="2016-03" db="EMBL/GenBank/DDBJ databases">
        <title>Pediococcus and Lactobacillus from brewery environment - whole genome sequencing and assembly.</title>
        <authorList>
            <person name="Behr J."/>
            <person name="Geissler A.J."/>
            <person name="Vogel R.F."/>
        </authorList>
    </citation>
    <scope>NUCLEOTIDE SEQUENCE [LARGE SCALE GENOMIC DNA]</scope>
    <source>
        <strain evidence="2 3">TMW 1.1995</strain>
        <plasmid evidence="3">pl11995-4</plasmid>
    </source>
</reference>
<feature type="transmembrane region" description="Helical" evidence="1">
    <location>
        <begin position="163"/>
        <end position="184"/>
    </location>
</feature>
<proteinExistence type="predicted"/>
<evidence type="ECO:0000313" key="3">
    <source>
        <dbReference type="Proteomes" id="UP000093267"/>
    </source>
</evidence>
<keyword evidence="1" id="KW-0472">Membrane</keyword>
<dbReference type="Pfam" id="PF12730">
    <property type="entry name" value="ABC2_membrane_4"/>
    <property type="match status" value="1"/>
</dbReference>